<evidence type="ECO:0000313" key="2">
    <source>
        <dbReference type="Proteomes" id="UP000008743"/>
    </source>
</evidence>
<proteinExistence type="predicted"/>
<name>A0A0D2WTA2_CAPO3</name>
<reference evidence="2" key="1">
    <citation type="submission" date="2011-02" db="EMBL/GenBank/DDBJ databases">
        <title>The Genome Sequence of Capsaspora owczarzaki ATCC 30864.</title>
        <authorList>
            <person name="Russ C."/>
            <person name="Cuomo C."/>
            <person name="Burger G."/>
            <person name="Gray M.W."/>
            <person name="Holland P.W.H."/>
            <person name="King N."/>
            <person name="Lang F.B.F."/>
            <person name="Roger A.J."/>
            <person name="Ruiz-Trillo I."/>
            <person name="Young S.K."/>
            <person name="Zeng Q."/>
            <person name="Gargeya S."/>
            <person name="Alvarado L."/>
            <person name="Berlin A."/>
            <person name="Chapman S.B."/>
            <person name="Chen Z."/>
            <person name="Freedman E."/>
            <person name="Gellesch M."/>
            <person name="Goldberg J."/>
            <person name="Griggs A."/>
            <person name="Gujja S."/>
            <person name="Heilman E."/>
            <person name="Heiman D."/>
            <person name="Howarth C."/>
            <person name="Mehta T."/>
            <person name="Neiman D."/>
            <person name="Pearson M."/>
            <person name="Roberts A."/>
            <person name="Saif S."/>
            <person name="Shea T."/>
            <person name="Shenoy N."/>
            <person name="Sisk P."/>
            <person name="Stolte C."/>
            <person name="Sykes S."/>
            <person name="White J."/>
            <person name="Yandava C."/>
            <person name="Haas B."/>
            <person name="Nusbaum C."/>
            <person name="Birren B."/>
        </authorList>
    </citation>
    <scope>NUCLEOTIDE SEQUENCE</scope>
    <source>
        <strain evidence="2">ATCC 30864</strain>
    </source>
</reference>
<dbReference type="AlphaFoldDB" id="A0A0D2WTA2"/>
<evidence type="ECO:0000313" key="1">
    <source>
        <dbReference type="EMBL" id="KJE95600.1"/>
    </source>
</evidence>
<keyword evidence="2" id="KW-1185">Reference proteome</keyword>
<dbReference type="Proteomes" id="UP000008743">
    <property type="component" value="Unassembled WGS sequence"/>
</dbReference>
<sequence>MGQYYICVVINDERRVVWAYSTFGGAKLMEHSYFGQRRVLAAMERLRHRPQRMVWVGDYADGEPDGTHLYSAGHEWESENHGDVNTKHWRESDSQDKSLKSEESLRFLVNHDRHEIIDLQVYLRDDVHPLPLLTAEGNGRGGGDFLGNGNVGIWSRQLISSETLLDAQVYIDLGYTKVEQFFTEG</sequence>
<gene>
    <name evidence="1" type="ORF">CAOG_006036</name>
</gene>
<dbReference type="EMBL" id="KE346369">
    <property type="protein sequence ID" value="KJE95600.1"/>
    <property type="molecule type" value="Genomic_DNA"/>
</dbReference>
<dbReference type="InParanoid" id="A0A0D2WTA2"/>
<protein>
    <submittedName>
        <fullName evidence="1">Uncharacterized protein</fullName>
    </submittedName>
</protein>
<organism evidence="1 2">
    <name type="scientific">Capsaspora owczarzaki (strain ATCC 30864)</name>
    <dbReference type="NCBI Taxonomy" id="595528"/>
    <lineage>
        <taxon>Eukaryota</taxon>
        <taxon>Filasterea</taxon>
        <taxon>Capsaspora</taxon>
    </lineage>
</organism>
<accession>A0A0D2WTA2</accession>